<dbReference type="Proteomes" id="UP001595453">
    <property type="component" value="Unassembled WGS sequence"/>
</dbReference>
<keyword evidence="3" id="KW-0597">Phosphoprotein</keyword>
<dbReference type="PANTHER" id="PTHR45138">
    <property type="entry name" value="REGULATORY COMPONENTS OF SENSORY TRANSDUCTION SYSTEM"/>
    <property type="match status" value="1"/>
</dbReference>
<evidence type="ECO:0000256" key="2">
    <source>
        <dbReference type="ARBA" id="ARBA00034247"/>
    </source>
</evidence>
<dbReference type="SMART" id="SM00448">
    <property type="entry name" value="REC"/>
    <property type="match status" value="1"/>
</dbReference>
<dbReference type="Pfam" id="PF00072">
    <property type="entry name" value="Response_reg"/>
    <property type="match status" value="1"/>
</dbReference>
<protein>
    <recommendedName>
        <fullName evidence="1">diguanylate cyclase</fullName>
        <ecNumber evidence="1">2.7.7.65</ecNumber>
    </recommendedName>
</protein>
<name>A0ABV7CLA3_9GAMM</name>
<evidence type="ECO:0000313" key="7">
    <source>
        <dbReference type="Proteomes" id="UP001595453"/>
    </source>
</evidence>
<organism evidence="6 7">
    <name type="scientific">Pseudoalteromonas fenneropenaei</name>
    <dbReference type="NCBI Taxonomy" id="1737459"/>
    <lineage>
        <taxon>Bacteria</taxon>
        <taxon>Pseudomonadati</taxon>
        <taxon>Pseudomonadota</taxon>
        <taxon>Gammaproteobacteria</taxon>
        <taxon>Alteromonadales</taxon>
        <taxon>Pseudoalteromonadaceae</taxon>
        <taxon>Pseudoalteromonas</taxon>
    </lineage>
</organism>
<dbReference type="EC" id="2.7.7.65" evidence="1"/>
<evidence type="ECO:0000256" key="3">
    <source>
        <dbReference type="PROSITE-ProRule" id="PRU00169"/>
    </source>
</evidence>
<dbReference type="Pfam" id="PF00990">
    <property type="entry name" value="GGDEF"/>
    <property type="match status" value="1"/>
</dbReference>
<sequence length="304" mass="33931">MNKRAHLLVIDDDPLNRLVLENTLSEEFDIRLCSCADEAWLVLDNDVDEVRIDLILLDVLMGEGAGYHVLERLKASHKTYSIPVIILSQSHSFHDEAKALELGALDYVTKPFSPAIIKARVKNHLAIKKKNDLLERLANIDGLTEIPNRRALEEVFGKLWLQAKKNSHALAFLLVNIDYFRAYNDKHGYAAGDACLVKVAHVLQEVTRHYGGFVARFDGVRFAVVLNVDGLESTLQFAQALELMVEDLKIPHQASPICAFISISMGGIVVVDNFTATPVEIYAQADEALRKAHQLQAKLEIVSI</sequence>
<dbReference type="PANTHER" id="PTHR45138:SF9">
    <property type="entry name" value="DIGUANYLATE CYCLASE DGCM-RELATED"/>
    <property type="match status" value="1"/>
</dbReference>
<feature type="modified residue" description="4-aspartylphosphate" evidence="3">
    <location>
        <position position="58"/>
    </location>
</feature>
<comment type="catalytic activity">
    <reaction evidence="2">
        <text>2 GTP = 3',3'-c-di-GMP + 2 diphosphate</text>
        <dbReference type="Rhea" id="RHEA:24898"/>
        <dbReference type="ChEBI" id="CHEBI:33019"/>
        <dbReference type="ChEBI" id="CHEBI:37565"/>
        <dbReference type="ChEBI" id="CHEBI:58805"/>
        <dbReference type="EC" id="2.7.7.65"/>
    </reaction>
</comment>
<dbReference type="InterPro" id="IPR050469">
    <property type="entry name" value="Diguanylate_Cyclase"/>
</dbReference>
<keyword evidence="6" id="KW-0808">Transferase</keyword>
<evidence type="ECO:0000259" key="4">
    <source>
        <dbReference type="PROSITE" id="PS50110"/>
    </source>
</evidence>
<proteinExistence type="predicted"/>
<evidence type="ECO:0000256" key="1">
    <source>
        <dbReference type="ARBA" id="ARBA00012528"/>
    </source>
</evidence>
<evidence type="ECO:0000313" key="6">
    <source>
        <dbReference type="EMBL" id="MFC3033445.1"/>
    </source>
</evidence>
<dbReference type="EMBL" id="JBHRSD010000022">
    <property type="protein sequence ID" value="MFC3033445.1"/>
    <property type="molecule type" value="Genomic_DNA"/>
</dbReference>
<dbReference type="SUPFAM" id="SSF52172">
    <property type="entry name" value="CheY-like"/>
    <property type="match status" value="1"/>
</dbReference>
<evidence type="ECO:0000259" key="5">
    <source>
        <dbReference type="PROSITE" id="PS50887"/>
    </source>
</evidence>
<dbReference type="PROSITE" id="PS50887">
    <property type="entry name" value="GGDEF"/>
    <property type="match status" value="1"/>
</dbReference>
<dbReference type="NCBIfam" id="TIGR00254">
    <property type="entry name" value="GGDEF"/>
    <property type="match status" value="1"/>
</dbReference>
<dbReference type="CDD" id="cd01949">
    <property type="entry name" value="GGDEF"/>
    <property type="match status" value="1"/>
</dbReference>
<feature type="domain" description="Response regulatory" evidence="4">
    <location>
        <begin position="6"/>
        <end position="125"/>
    </location>
</feature>
<gene>
    <name evidence="6" type="ORF">ACFOEE_13030</name>
</gene>
<comment type="caution">
    <text evidence="6">The sequence shown here is derived from an EMBL/GenBank/DDBJ whole genome shotgun (WGS) entry which is preliminary data.</text>
</comment>
<dbReference type="Gene3D" id="3.40.50.2300">
    <property type="match status" value="1"/>
</dbReference>
<feature type="domain" description="GGDEF" evidence="5">
    <location>
        <begin position="168"/>
        <end position="304"/>
    </location>
</feature>
<dbReference type="RefSeq" id="WP_377124934.1">
    <property type="nucleotide sequence ID" value="NZ_JBHRSD010000022.1"/>
</dbReference>
<dbReference type="PROSITE" id="PS50110">
    <property type="entry name" value="RESPONSE_REGULATORY"/>
    <property type="match status" value="1"/>
</dbReference>
<accession>A0ABV7CLA3</accession>
<dbReference type="InterPro" id="IPR043128">
    <property type="entry name" value="Rev_trsase/Diguanyl_cyclase"/>
</dbReference>
<keyword evidence="7" id="KW-1185">Reference proteome</keyword>
<dbReference type="InterPro" id="IPR029787">
    <property type="entry name" value="Nucleotide_cyclase"/>
</dbReference>
<dbReference type="SUPFAM" id="SSF55073">
    <property type="entry name" value="Nucleotide cyclase"/>
    <property type="match status" value="1"/>
</dbReference>
<dbReference type="InterPro" id="IPR000160">
    <property type="entry name" value="GGDEF_dom"/>
</dbReference>
<dbReference type="GO" id="GO:0052621">
    <property type="term" value="F:diguanylate cyclase activity"/>
    <property type="evidence" value="ECO:0007669"/>
    <property type="project" value="UniProtKB-EC"/>
</dbReference>
<dbReference type="Gene3D" id="3.30.70.270">
    <property type="match status" value="1"/>
</dbReference>
<keyword evidence="6" id="KW-0548">Nucleotidyltransferase</keyword>
<dbReference type="InterPro" id="IPR001789">
    <property type="entry name" value="Sig_transdc_resp-reg_receiver"/>
</dbReference>
<dbReference type="InterPro" id="IPR011006">
    <property type="entry name" value="CheY-like_superfamily"/>
</dbReference>
<reference evidence="7" key="1">
    <citation type="journal article" date="2019" name="Int. J. Syst. Evol. Microbiol.">
        <title>The Global Catalogue of Microorganisms (GCM) 10K type strain sequencing project: providing services to taxonomists for standard genome sequencing and annotation.</title>
        <authorList>
            <consortium name="The Broad Institute Genomics Platform"/>
            <consortium name="The Broad Institute Genome Sequencing Center for Infectious Disease"/>
            <person name="Wu L."/>
            <person name="Ma J."/>
        </authorList>
    </citation>
    <scope>NUCLEOTIDE SEQUENCE [LARGE SCALE GENOMIC DNA]</scope>
    <source>
        <strain evidence="7">KCTC 42730</strain>
    </source>
</reference>
<dbReference type="SMART" id="SM00267">
    <property type="entry name" value="GGDEF"/>
    <property type="match status" value="1"/>
</dbReference>